<dbReference type="RefSeq" id="WP_088818410.1">
    <property type="nucleotide sequence ID" value="NZ_FYEZ01000002.1"/>
</dbReference>
<dbReference type="OrthoDB" id="2087435at2"/>
<accession>A0A212TZA3</accession>
<keyword evidence="4" id="KW-0489">Methyltransferase</keyword>
<keyword evidence="4" id="KW-0808">Transferase</keyword>
<reference evidence="4 5" key="1">
    <citation type="submission" date="2017-06" db="EMBL/GenBank/DDBJ databases">
        <authorList>
            <person name="Kim H.J."/>
            <person name="Triplett B.A."/>
        </authorList>
    </citation>
    <scope>NUCLEOTIDE SEQUENCE [LARGE SCALE GENOMIC DNA]</scope>
    <source>
        <strain evidence="4 5">DSM 22179</strain>
    </source>
</reference>
<feature type="transmembrane region" description="Helical" evidence="2">
    <location>
        <begin position="106"/>
        <end position="123"/>
    </location>
</feature>
<dbReference type="AlphaFoldDB" id="A0A212TZA3"/>
<keyword evidence="5" id="KW-1185">Reference proteome</keyword>
<keyword evidence="2" id="KW-1133">Transmembrane helix</keyword>
<gene>
    <name evidence="4" type="ORF">SAMN05445756_1436</name>
</gene>
<dbReference type="GO" id="GO:0032259">
    <property type="term" value="P:methylation"/>
    <property type="evidence" value="ECO:0007669"/>
    <property type="project" value="UniProtKB-KW"/>
</dbReference>
<feature type="domain" description="Prepilin type IV endopeptidase peptidase" evidence="3">
    <location>
        <begin position="85"/>
        <end position="192"/>
    </location>
</feature>
<keyword evidence="2" id="KW-0472">Membrane</keyword>
<feature type="transmembrane region" description="Helical" evidence="2">
    <location>
        <begin position="176"/>
        <end position="197"/>
    </location>
</feature>
<dbReference type="EMBL" id="FYEZ01000002">
    <property type="protein sequence ID" value="SNC71337.1"/>
    <property type="molecule type" value="Genomic_DNA"/>
</dbReference>
<feature type="transmembrane region" description="Helical" evidence="2">
    <location>
        <begin position="135"/>
        <end position="156"/>
    </location>
</feature>
<evidence type="ECO:0000313" key="5">
    <source>
        <dbReference type="Proteomes" id="UP000198122"/>
    </source>
</evidence>
<dbReference type="InterPro" id="IPR050882">
    <property type="entry name" value="Prepilin_peptidase/N-MTase"/>
</dbReference>
<organism evidence="4 5">
    <name type="scientific">Kytococcus aerolatus</name>
    <dbReference type="NCBI Taxonomy" id="592308"/>
    <lineage>
        <taxon>Bacteria</taxon>
        <taxon>Bacillati</taxon>
        <taxon>Actinomycetota</taxon>
        <taxon>Actinomycetes</taxon>
        <taxon>Micrococcales</taxon>
        <taxon>Kytococcaceae</taxon>
        <taxon>Kytococcus</taxon>
    </lineage>
</organism>
<feature type="transmembrane region" description="Helical" evidence="2">
    <location>
        <begin position="73"/>
        <end position="94"/>
    </location>
</feature>
<dbReference type="GO" id="GO:0004190">
    <property type="term" value="F:aspartic-type endopeptidase activity"/>
    <property type="evidence" value="ECO:0007669"/>
    <property type="project" value="InterPro"/>
</dbReference>
<dbReference type="Proteomes" id="UP000198122">
    <property type="component" value="Unassembled WGS sequence"/>
</dbReference>
<dbReference type="GO" id="GO:0005886">
    <property type="term" value="C:plasma membrane"/>
    <property type="evidence" value="ECO:0007669"/>
    <property type="project" value="TreeGrafter"/>
</dbReference>
<dbReference type="PANTHER" id="PTHR30487">
    <property type="entry name" value="TYPE 4 PREPILIN-LIKE PROTEINS LEADER PEPTIDE-PROCESSING ENZYME"/>
    <property type="match status" value="1"/>
</dbReference>
<dbReference type="InterPro" id="IPR000045">
    <property type="entry name" value="Prepilin_IV_endopep_pep"/>
</dbReference>
<dbReference type="Gene3D" id="1.20.120.1220">
    <property type="match status" value="1"/>
</dbReference>
<evidence type="ECO:0000259" key="3">
    <source>
        <dbReference type="Pfam" id="PF01478"/>
    </source>
</evidence>
<name>A0A212TZA3_9MICO</name>
<evidence type="ECO:0000313" key="4">
    <source>
        <dbReference type="EMBL" id="SNC71337.1"/>
    </source>
</evidence>
<dbReference type="GO" id="GO:0008168">
    <property type="term" value="F:methyltransferase activity"/>
    <property type="evidence" value="ECO:0007669"/>
    <property type="project" value="UniProtKB-KW"/>
</dbReference>
<protein>
    <submittedName>
        <fullName evidence="4">Leader peptidase (Prepilin peptidase) / N-methyltransferase</fullName>
    </submittedName>
</protein>
<dbReference type="Pfam" id="PF01478">
    <property type="entry name" value="Peptidase_A24"/>
    <property type="match status" value="1"/>
</dbReference>
<dbReference type="GO" id="GO:0006465">
    <property type="term" value="P:signal peptide processing"/>
    <property type="evidence" value="ECO:0007669"/>
    <property type="project" value="TreeGrafter"/>
</dbReference>
<sequence length="231" mass="23239">MTTAFLGCLAATLAALLGGPLRRWLASGGHRRPTDEPRPLPRFGGVQVALGVGAGVPAGVLGESARTAGEHPLHLTVSALLAGTLLALAVTACAVDLDVHRLPNDLTRPMALVAAGGTALLTLPSGDLAGLGRALVAGTGLAAAYLLLSVLTRGGIGLGDVKLALPVGTVLGLLGWAPVLLGTWIAFGLGALAATVLMLRRRATRSTHLAFGPAMTAGAWLVWVLWLPGSA</sequence>
<keyword evidence="2" id="KW-0812">Transmembrane</keyword>
<proteinExistence type="inferred from homology"/>
<evidence type="ECO:0000256" key="2">
    <source>
        <dbReference type="SAM" id="Phobius"/>
    </source>
</evidence>
<evidence type="ECO:0000256" key="1">
    <source>
        <dbReference type="ARBA" id="ARBA00005801"/>
    </source>
</evidence>
<feature type="transmembrane region" description="Helical" evidence="2">
    <location>
        <begin position="42"/>
        <end position="61"/>
    </location>
</feature>
<feature type="transmembrane region" description="Helical" evidence="2">
    <location>
        <begin position="209"/>
        <end position="226"/>
    </location>
</feature>
<comment type="similarity">
    <text evidence="1">Belongs to the peptidase A24 family.</text>
</comment>
<dbReference type="PANTHER" id="PTHR30487:SF0">
    <property type="entry name" value="PREPILIN LEADER PEPTIDASE_N-METHYLTRANSFERASE-RELATED"/>
    <property type="match status" value="1"/>
</dbReference>